<dbReference type="EMBL" id="JAQQAL010000006">
    <property type="protein sequence ID" value="MDC7225420.1"/>
    <property type="molecule type" value="Genomic_DNA"/>
</dbReference>
<evidence type="ECO:0000256" key="3">
    <source>
        <dbReference type="ARBA" id="ARBA00022576"/>
    </source>
</evidence>
<accession>A0AAJ1IDI5</accession>
<dbReference type="PANTHER" id="PTHR11986">
    <property type="entry name" value="AMINOTRANSFERASE CLASS III"/>
    <property type="match status" value="1"/>
</dbReference>
<keyword evidence="5 6" id="KW-0663">Pyridoxal phosphate</keyword>
<reference evidence="7 8" key="1">
    <citation type="submission" date="2022-12" db="EMBL/GenBank/DDBJ databases">
        <title>Metagenome assembled genome from gulf of manar.</title>
        <authorList>
            <person name="Kohli P."/>
            <person name="Pk S."/>
            <person name="Venkata Ramana C."/>
            <person name="Sasikala C."/>
        </authorList>
    </citation>
    <scope>NUCLEOTIDE SEQUENCE [LARGE SCALE GENOMIC DNA]</scope>
    <source>
        <strain evidence="7">JB008</strain>
    </source>
</reference>
<dbReference type="InterPro" id="IPR015422">
    <property type="entry name" value="PyrdxlP-dep_Trfase_small"/>
</dbReference>
<evidence type="ECO:0000313" key="7">
    <source>
        <dbReference type="EMBL" id="MDC7225420.1"/>
    </source>
</evidence>
<dbReference type="PIRSF" id="PIRSF000521">
    <property type="entry name" value="Transaminase_4ab_Lys_Orn"/>
    <property type="match status" value="1"/>
</dbReference>
<comment type="caution">
    <text evidence="7">The sequence shown here is derived from an EMBL/GenBank/DDBJ whole genome shotgun (WGS) entry which is preliminary data.</text>
</comment>
<organism evidence="7 8">
    <name type="scientific">Candidatus Thalassospirochaeta sargassi</name>
    <dbReference type="NCBI Taxonomy" id="3119039"/>
    <lineage>
        <taxon>Bacteria</taxon>
        <taxon>Pseudomonadati</taxon>
        <taxon>Spirochaetota</taxon>
        <taxon>Spirochaetia</taxon>
        <taxon>Spirochaetales</taxon>
        <taxon>Spirochaetaceae</taxon>
        <taxon>Candidatus Thalassospirochaeta</taxon>
    </lineage>
</organism>
<dbReference type="PROSITE" id="PS00600">
    <property type="entry name" value="AA_TRANSFER_CLASS_3"/>
    <property type="match status" value="1"/>
</dbReference>
<dbReference type="FunFam" id="3.40.640.10:FF:000013">
    <property type="entry name" value="4-aminobutyrate aminotransferase"/>
    <property type="match status" value="1"/>
</dbReference>
<name>A0AAJ1IDI5_9SPIO</name>
<gene>
    <name evidence="7" type="ORF">PQJ61_01500</name>
</gene>
<dbReference type="InterPro" id="IPR050103">
    <property type="entry name" value="Class-III_PLP-dep_AT"/>
</dbReference>
<dbReference type="Pfam" id="PF00202">
    <property type="entry name" value="Aminotran_3"/>
    <property type="match status" value="1"/>
</dbReference>
<evidence type="ECO:0000256" key="4">
    <source>
        <dbReference type="ARBA" id="ARBA00022679"/>
    </source>
</evidence>
<dbReference type="Gene3D" id="3.90.1150.10">
    <property type="entry name" value="Aspartate Aminotransferase, domain 1"/>
    <property type="match status" value="1"/>
</dbReference>
<keyword evidence="4" id="KW-0808">Transferase</keyword>
<comment type="similarity">
    <text evidence="2 6">Belongs to the class-III pyridoxal-phosphate-dependent aminotransferase family.</text>
</comment>
<dbReference type="Gene3D" id="3.40.640.10">
    <property type="entry name" value="Type I PLP-dependent aspartate aminotransferase-like (Major domain)"/>
    <property type="match status" value="1"/>
</dbReference>
<keyword evidence="3 7" id="KW-0032">Aminotransferase</keyword>
<evidence type="ECO:0000313" key="8">
    <source>
        <dbReference type="Proteomes" id="UP001221217"/>
    </source>
</evidence>
<dbReference type="GO" id="GO:0042802">
    <property type="term" value="F:identical protein binding"/>
    <property type="evidence" value="ECO:0007669"/>
    <property type="project" value="TreeGrafter"/>
</dbReference>
<dbReference type="CDD" id="cd00610">
    <property type="entry name" value="OAT_like"/>
    <property type="match status" value="1"/>
</dbReference>
<comment type="cofactor">
    <cofactor evidence="1">
        <name>pyridoxal 5'-phosphate</name>
        <dbReference type="ChEBI" id="CHEBI:597326"/>
    </cofactor>
</comment>
<dbReference type="Proteomes" id="UP001221217">
    <property type="component" value="Unassembled WGS sequence"/>
</dbReference>
<protein>
    <submittedName>
        <fullName evidence="7">Aminotransferase class III-fold pyridoxal phosphate-dependent enzyme</fullName>
    </submittedName>
</protein>
<dbReference type="GO" id="GO:0008483">
    <property type="term" value="F:transaminase activity"/>
    <property type="evidence" value="ECO:0007669"/>
    <property type="project" value="UniProtKB-KW"/>
</dbReference>
<dbReference type="InterPro" id="IPR049704">
    <property type="entry name" value="Aminotrans_3_PPA_site"/>
</dbReference>
<dbReference type="InterPro" id="IPR015424">
    <property type="entry name" value="PyrdxlP-dep_Trfase"/>
</dbReference>
<evidence type="ECO:0000256" key="2">
    <source>
        <dbReference type="ARBA" id="ARBA00008954"/>
    </source>
</evidence>
<proteinExistence type="inferred from homology"/>
<evidence type="ECO:0000256" key="1">
    <source>
        <dbReference type="ARBA" id="ARBA00001933"/>
    </source>
</evidence>
<evidence type="ECO:0000256" key="5">
    <source>
        <dbReference type="ARBA" id="ARBA00022898"/>
    </source>
</evidence>
<dbReference type="GO" id="GO:0030170">
    <property type="term" value="F:pyridoxal phosphate binding"/>
    <property type="evidence" value="ECO:0007669"/>
    <property type="project" value="InterPro"/>
</dbReference>
<dbReference type="SUPFAM" id="SSF53383">
    <property type="entry name" value="PLP-dependent transferases"/>
    <property type="match status" value="1"/>
</dbReference>
<sequence length="420" mass="45807">MNSDMNGISSVWTHATDIMVDHAEGCWFYGKSGDKYLDFTSGIGVTNTGHCHPKVVEAIKKQSEKLIFGQFNIVYHEPIVDLVNELKSVMPDGLDTFFFASSGAEAVEAAVKLAKHATGRPNVIVFNGSFHGRSHLTMAMTTSKTVYREGYQPLPGGIFVSPYPYSFYYGWDDDTTKAFAIKELKRTLSGQSQPDETAAIIIEPVLGEGGYVVPPAGFLQAVREICDEYGIMMIADEVQSGFCRTGKFFAVQHEDIKPDIMTMAKGLGSGMPISGIAYKKQLQKKWRTGTHGGTYSGNTMGCAAAAATVRVMKEEKLDENAAARGGQLMNRLKQLQAEYPVIGDVRGRGCMVATEFIKDGQPDSATSKAVIAAAREENMLMLGCGTYGNIIRWIPPLVISEDEMNDGLTRFENALKKVLG</sequence>
<dbReference type="InterPro" id="IPR005814">
    <property type="entry name" value="Aminotrans_3"/>
</dbReference>
<dbReference type="AlphaFoldDB" id="A0AAJ1IDI5"/>
<dbReference type="InterPro" id="IPR015421">
    <property type="entry name" value="PyrdxlP-dep_Trfase_major"/>
</dbReference>
<evidence type="ECO:0000256" key="6">
    <source>
        <dbReference type="RuleBase" id="RU003560"/>
    </source>
</evidence>